<dbReference type="Pfam" id="PF13325">
    <property type="entry name" value="MCRS_N"/>
    <property type="match status" value="1"/>
</dbReference>
<dbReference type="CDD" id="cd22687">
    <property type="entry name" value="FHA_MCRS1"/>
    <property type="match status" value="1"/>
</dbReference>
<keyword evidence="16" id="KW-0804">Transcription</keyword>
<proteinExistence type="predicted"/>
<keyword evidence="7" id="KW-0963">Cytoplasm</keyword>
<dbReference type="GO" id="GO:0045944">
    <property type="term" value="P:positive regulation of transcription by RNA polymerase II"/>
    <property type="evidence" value="ECO:0007669"/>
    <property type="project" value="TreeGrafter"/>
</dbReference>
<evidence type="ECO:0000256" key="24">
    <source>
        <dbReference type="ARBA" id="ARBA00075730"/>
    </source>
</evidence>
<evidence type="ECO:0000256" key="17">
    <source>
        <dbReference type="ARBA" id="ARBA00023172"/>
    </source>
</evidence>
<evidence type="ECO:0000256" key="4">
    <source>
        <dbReference type="ARBA" id="ARBA00004629"/>
    </source>
</evidence>
<keyword evidence="19" id="KW-0206">Cytoskeleton</keyword>
<reference evidence="27" key="1">
    <citation type="submission" date="2021-04" db="EMBL/GenBank/DDBJ databases">
        <authorList>
            <consortium name="Molecular Ecology Group"/>
        </authorList>
    </citation>
    <scope>NUCLEOTIDE SEQUENCE</scope>
</reference>
<comment type="subcellular location">
    <subcellularLocation>
        <location evidence="4">Chromosome</location>
        <location evidence="4">Centromere</location>
        <location evidence="4">Kinetochore</location>
    </subcellularLocation>
    <subcellularLocation>
        <location evidence="3">Cytoplasm</location>
        <location evidence="3">Cytoskeleton</location>
        <location evidence="3">Microtubule organizing center</location>
        <location evidence="3">Centrosome</location>
        <location evidence="3">Centriolar satellite</location>
    </subcellularLocation>
    <subcellularLocation>
        <location evidence="5">Cytoplasm</location>
        <location evidence="5">Cytoskeleton</location>
        <location evidence="5">Spindle pole</location>
    </subcellularLocation>
    <subcellularLocation>
        <location evidence="1">Lysosome</location>
    </subcellularLocation>
    <subcellularLocation>
        <location evidence="2">Nucleus</location>
        <location evidence="2">Nucleolus</location>
    </subcellularLocation>
</comment>
<dbReference type="InterPro" id="IPR037912">
    <property type="entry name" value="MCRS1"/>
</dbReference>
<dbReference type="GO" id="GO:0002151">
    <property type="term" value="F:G-quadruplex RNA binding"/>
    <property type="evidence" value="ECO:0007669"/>
    <property type="project" value="InterPro"/>
</dbReference>
<evidence type="ECO:0000259" key="26">
    <source>
        <dbReference type="PROSITE" id="PS50006"/>
    </source>
</evidence>
<keyword evidence="22" id="KW-0137">Centromere</keyword>
<dbReference type="GO" id="GO:0006310">
    <property type="term" value="P:DNA recombination"/>
    <property type="evidence" value="ECO:0007669"/>
    <property type="project" value="UniProtKB-KW"/>
</dbReference>
<keyword evidence="6" id="KW-0158">Chromosome</keyword>
<dbReference type="Pfam" id="PF00498">
    <property type="entry name" value="FHA"/>
    <property type="match status" value="1"/>
</dbReference>
<dbReference type="InterPro" id="IPR000253">
    <property type="entry name" value="FHA_dom"/>
</dbReference>
<keyword evidence="21" id="KW-0539">Nucleus</keyword>
<keyword evidence="14" id="KW-0805">Transcription regulation</keyword>
<dbReference type="GO" id="GO:0031011">
    <property type="term" value="C:Ino80 complex"/>
    <property type="evidence" value="ECO:0007669"/>
    <property type="project" value="InterPro"/>
</dbReference>
<evidence type="ECO:0000256" key="15">
    <source>
        <dbReference type="ARBA" id="ARBA00023054"/>
    </source>
</evidence>
<evidence type="ECO:0000256" key="23">
    <source>
        <dbReference type="ARBA" id="ARBA00068815"/>
    </source>
</evidence>
<gene>
    <name evidence="27" type="ORF">CUNI_LOCUS3860</name>
</gene>
<keyword evidence="10" id="KW-0995">Kinetochore</keyword>
<keyword evidence="28" id="KW-1185">Reference proteome</keyword>
<evidence type="ECO:0000256" key="2">
    <source>
        <dbReference type="ARBA" id="ARBA00004604"/>
    </source>
</evidence>
<dbReference type="PROSITE" id="PS50006">
    <property type="entry name" value="FHA_DOMAIN"/>
    <property type="match status" value="1"/>
</dbReference>
<evidence type="ECO:0000256" key="21">
    <source>
        <dbReference type="ARBA" id="ARBA00023242"/>
    </source>
</evidence>
<evidence type="ECO:0000256" key="20">
    <source>
        <dbReference type="ARBA" id="ARBA00023228"/>
    </source>
</evidence>
<evidence type="ECO:0000256" key="12">
    <source>
        <dbReference type="ARBA" id="ARBA00022853"/>
    </source>
</evidence>
<dbReference type="GO" id="GO:0034451">
    <property type="term" value="C:centriolar satellite"/>
    <property type="evidence" value="ECO:0007669"/>
    <property type="project" value="UniProtKB-SubCell"/>
</dbReference>
<evidence type="ECO:0000256" key="11">
    <source>
        <dbReference type="ARBA" id="ARBA00022843"/>
    </source>
</evidence>
<dbReference type="SMART" id="SM00240">
    <property type="entry name" value="FHA"/>
    <property type="match status" value="1"/>
</dbReference>
<evidence type="ECO:0000313" key="28">
    <source>
        <dbReference type="Proteomes" id="UP000678393"/>
    </source>
</evidence>
<dbReference type="GO" id="GO:0006281">
    <property type="term" value="P:DNA repair"/>
    <property type="evidence" value="ECO:0007669"/>
    <property type="project" value="UniProtKB-KW"/>
</dbReference>
<feature type="non-terminal residue" evidence="27">
    <location>
        <position position="1"/>
    </location>
</feature>
<feature type="compositionally biased region" description="Polar residues" evidence="25">
    <location>
        <begin position="8"/>
        <end position="17"/>
    </location>
</feature>
<dbReference type="GO" id="GO:0000776">
    <property type="term" value="C:kinetochore"/>
    <property type="evidence" value="ECO:0007669"/>
    <property type="project" value="UniProtKB-KW"/>
</dbReference>
<keyword evidence="11" id="KW-0832">Ubl conjugation</keyword>
<evidence type="ECO:0000313" key="27">
    <source>
        <dbReference type="EMBL" id="CAG5118302.1"/>
    </source>
</evidence>
<evidence type="ECO:0000256" key="22">
    <source>
        <dbReference type="ARBA" id="ARBA00023328"/>
    </source>
</evidence>
<keyword evidence="20" id="KW-0458">Lysosome</keyword>
<dbReference type="GO" id="GO:0006325">
    <property type="term" value="P:chromatin organization"/>
    <property type="evidence" value="ECO:0007669"/>
    <property type="project" value="UniProtKB-KW"/>
</dbReference>
<dbReference type="FunFam" id="2.60.200.20:FF:000007">
    <property type="entry name" value="microspherule protein 1 isoform X1"/>
    <property type="match status" value="1"/>
</dbReference>
<evidence type="ECO:0000256" key="3">
    <source>
        <dbReference type="ARBA" id="ARBA00004607"/>
    </source>
</evidence>
<evidence type="ECO:0000256" key="19">
    <source>
        <dbReference type="ARBA" id="ARBA00023212"/>
    </source>
</evidence>
<evidence type="ECO:0000256" key="6">
    <source>
        <dbReference type="ARBA" id="ARBA00022454"/>
    </source>
</evidence>
<dbReference type="Proteomes" id="UP000678393">
    <property type="component" value="Unassembled WGS sequence"/>
</dbReference>
<dbReference type="GO" id="GO:0033044">
    <property type="term" value="P:regulation of chromosome organization"/>
    <property type="evidence" value="ECO:0007669"/>
    <property type="project" value="UniProtKB-ARBA"/>
</dbReference>
<dbReference type="EMBL" id="CAJHNH020000531">
    <property type="protein sequence ID" value="CAG5118302.1"/>
    <property type="molecule type" value="Genomic_DNA"/>
</dbReference>
<organism evidence="27 28">
    <name type="scientific">Candidula unifasciata</name>
    <dbReference type="NCBI Taxonomy" id="100452"/>
    <lineage>
        <taxon>Eukaryota</taxon>
        <taxon>Metazoa</taxon>
        <taxon>Spiralia</taxon>
        <taxon>Lophotrochozoa</taxon>
        <taxon>Mollusca</taxon>
        <taxon>Gastropoda</taxon>
        <taxon>Heterobranchia</taxon>
        <taxon>Euthyneura</taxon>
        <taxon>Panpulmonata</taxon>
        <taxon>Eupulmonata</taxon>
        <taxon>Stylommatophora</taxon>
        <taxon>Helicina</taxon>
        <taxon>Helicoidea</taxon>
        <taxon>Geomitridae</taxon>
        <taxon>Candidula</taxon>
    </lineage>
</organism>
<sequence length="424" mass="47119">DNKEACRQTDTTATVCSSPDRRKLSTGKGALSPKGFGGKVVSSKSLTGGSGVVRTVPSKPHLAKSSGHSRSRARSKRSRRQKTVAPTVKDLGRWKPQDDLALITAVQQTNDLSAVHAGVKFSCRFTLREIEERWYALLYDSSVSKIAMEAARQLHADTVATIQGKALFSTAEEKLLGTIAWTSQPTLETFQNLLAQHPELFHPARTAKTLQSHWLLMKQYHLLPDQTVQPMPLGDHILNLSDIEDFMNDDHCVEETDEAIEHELALVDRRNKREIRHLEQELPKWQVLVDSVTGISMPDFDSQTLAVLRGRLVRYLMRSREISLGRSTADNHVDVDLSLEGPAWKVSRRQGIIKLRNSGDFFIANEGKRPILVDGRPVLAGSKQKLCNNSVVEISCLRFTFLINQEVISVIRADAAKVTTSGGS</sequence>
<evidence type="ECO:0000256" key="18">
    <source>
        <dbReference type="ARBA" id="ARBA00023204"/>
    </source>
</evidence>
<name>A0A8S3YS70_9EUPU</name>
<dbReference type="GO" id="GO:0071339">
    <property type="term" value="C:MLL1 complex"/>
    <property type="evidence" value="ECO:0007669"/>
    <property type="project" value="InterPro"/>
</dbReference>
<evidence type="ECO:0000256" key="8">
    <source>
        <dbReference type="ARBA" id="ARBA00022553"/>
    </source>
</evidence>
<keyword evidence="15" id="KW-0175">Coiled coil</keyword>
<dbReference type="GO" id="GO:0005764">
    <property type="term" value="C:lysosome"/>
    <property type="evidence" value="ECO:0007669"/>
    <property type="project" value="UniProtKB-SubCell"/>
</dbReference>
<dbReference type="AlphaFoldDB" id="A0A8S3YS70"/>
<evidence type="ECO:0000256" key="5">
    <source>
        <dbReference type="ARBA" id="ARBA00004647"/>
    </source>
</evidence>
<keyword evidence="17" id="KW-0233">DNA recombination</keyword>
<feature type="domain" description="FHA" evidence="26">
    <location>
        <begin position="322"/>
        <end position="378"/>
    </location>
</feature>
<dbReference type="OrthoDB" id="10262769at2759"/>
<evidence type="ECO:0000256" key="10">
    <source>
        <dbReference type="ARBA" id="ARBA00022838"/>
    </source>
</evidence>
<evidence type="ECO:0000256" key="14">
    <source>
        <dbReference type="ARBA" id="ARBA00023015"/>
    </source>
</evidence>
<keyword evidence="13" id="KW-0007">Acetylation</keyword>
<evidence type="ECO:0000256" key="13">
    <source>
        <dbReference type="ARBA" id="ARBA00022990"/>
    </source>
</evidence>
<evidence type="ECO:0000256" key="25">
    <source>
        <dbReference type="SAM" id="MobiDB-lite"/>
    </source>
</evidence>
<feature type="region of interest" description="Disordered" evidence="25">
    <location>
        <begin position="1"/>
        <end position="86"/>
    </location>
</feature>
<feature type="compositionally biased region" description="Basic residues" evidence="25">
    <location>
        <begin position="67"/>
        <end position="82"/>
    </location>
</feature>
<keyword evidence="12" id="KW-0156">Chromatin regulator</keyword>
<dbReference type="SUPFAM" id="SSF49879">
    <property type="entry name" value="SMAD/FHA domain"/>
    <property type="match status" value="1"/>
</dbReference>
<evidence type="ECO:0000256" key="9">
    <source>
        <dbReference type="ARBA" id="ARBA00022763"/>
    </source>
</evidence>
<keyword evidence="9" id="KW-0227">DNA damage</keyword>
<dbReference type="InterPro" id="IPR025999">
    <property type="entry name" value="MCRS_N"/>
</dbReference>
<comment type="caution">
    <text evidence="27">The sequence shown here is derived from an EMBL/GenBank/DDBJ whole genome shotgun (WGS) entry which is preliminary data.</text>
</comment>
<dbReference type="PANTHER" id="PTHR13233:SF0">
    <property type="entry name" value="MICROSPHERULE PROTEIN 1"/>
    <property type="match status" value="1"/>
</dbReference>
<dbReference type="GO" id="GO:0005730">
    <property type="term" value="C:nucleolus"/>
    <property type="evidence" value="ECO:0007669"/>
    <property type="project" value="UniProtKB-SubCell"/>
</dbReference>
<dbReference type="GO" id="GO:0044545">
    <property type="term" value="C:NSL complex"/>
    <property type="evidence" value="ECO:0007669"/>
    <property type="project" value="TreeGrafter"/>
</dbReference>
<keyword evidence="8" id="KW-0597">Phosphoprotein</keyword>
<protein>
    <recommendedName>
        <fullName evidence="23">Microspherule protein 1</fullName>
    </recommendedName>
    <alternativeName>
        <fullName evidence="24">58 kDa microspherule protein</fullName>
    </alternativeName>
</protein>
<accession>A0A8S3YS70</accession>
<keyword evidence="18" id="KW-0234">DNA repair</keyword>
<dbReference type="GO" id="GO:0051052">
    <property type="term" value="P:regulation of DNA metabolic process"/>
    <property type="evidence" value="ECO:0007669"/>
    <property type="project" value="UniProtKB-ARBA"/>
</dbReference>
<dbReference type="PANTHER" id="PTHR13233">
    <property type="entry name" value="MICROSPHERULE PROTEIN 1"/>
    <property type="match status" value="1"/>
</dbReference>
<evidence type="ECO:0000256" key="7">
    <source>
        <dbReference type="ARBA" id="ARBA00022490"/>
    </source>
</evidence>
<evidence type="ECO:0000256" key="1">
    <source>
        <dbReference type="ARBA" id="ARBA00004371"/>
    </source>
</evidence>
<dbReference type="GO" id="GO:0000922">
    <property type="term" value="C:spindle pole"/>
    <property type="evidence" value="ECO:0007669"/>
    <property type="project" value="UniProtKB-SubCell"/>
</dbReference>
<dbReference type="Gene3D" id="2.60.200.20">
    <property type="match status" value="1"/>
</dbReference>
<dbReference type="InterPro" id="IPR008984">
    <property type="entry name" value="SMAD_FHA_dom_sf"/>
</dbReference>
<evidence type="ECO:0000256" key="16">
    <source>
        <dbReference type="ARBA" id="ARBA00023163"/>
    </source>
</evidence>